<protein>
    <submittedName>
        <fullName evidence="1">Uncharacterized protein</fullName>
    </submittedName>
</protein>
<sequence>MEIVKKYIKWSVCHPQQVKKTVKLVVFWYWIAVYWRSIGFVSGCKEALAQDRGGDRSGC</sequence>
<evidence type="ECO:0000313" key="2">
    <source>
        <dbReference type="Proteomes" id="UP000573499"/>
    </source>
</evidence>
<keyword evidence="2" id="KW-1185">Reference proteome</keyword>
<evidence type="ECO:0000313" key="1">
    <source>
        <dbReference type="EMBL" id="MBA5689471.1"/>
    </source>
</evidence>
<reference evidence="1 2" key="1">
    <citation type="submission" date="2020-07" db="EMBL/GenBank/DDBJ databases">
        <title>Novel species isolated from subtropical streams in China.</title>
        <authorList>
            <person name="Lu H."/>
        </authorList>
    </citation>
    <scope>NUCLEOTIDE SEQUENCE [LARGE SCALE GENOMIC DNA]</scope>
    <source>
        <strain evidence="1 2">LX47W</strain>
    </source>
</reference>
<dbReference type="RefSeq" id="WP_182156065.1">
    <property type="nucleotide sequence ID" value="NZ_JACEZU010000011.1"/>
</dbReference>
<proteinExistence type="predicted"/>
<dbReference type="EMBL" id="JACEZU010000011">
    <property type="protein sequence ID" value="MBA5689471.1"/>
    <property type="molecule type" value="Genomic_DNA"/>
</dbReference>
<dbReference type="Proteomes" id="UP000573499">
    <property type="component" value="Unassembled WGS sequence"/>
</dbReference>
<organism evidence="1 2">
    <name type="scientific">Rugamonas apoptosis</name>
    <dbReference type="NCBI Taxonomy" id="2758570"/>
    <lineage>
        <taxon>Bacteria</taxon>
        <taxon>Pseudomonadati</taxon>
        <taxon>Pseudomonadota</taxon>
        <taxon>Betaproteobacteria</taxon>
        <taxon>Burkholderiales</taxon>
        <taxon>Oxalobacteraceae</taxon>
        <taxon>Telluria group</taxon>
        <taxon>Rugamonas</taxon>
    </lineage>
</organism>
<accession>A0A7W2FCY5</accession>
<dbReference type="AlphaFoldDB" id="A0A7W2FCY5"/>
<name>A0A7W2FCY5_9BURK</name>
<comment type="caution">
    <text evidence="1">The sequence shown here is derived from an EMBL/GenBank/DDBJ whole genome shotgun (WGS) entry which is preliminary data.</text>
</comment>
<gene>
    <name evidence="1" type="ORF">H3H39_20710</name>
</gene>